<gene>
    <name evidence="1" type="ORF">DN745_11530</name>
</gene>
<name>A0A2Z4FM94_9DELT</name>
<accession>A0A2Z4FM94</accession>
<reference evidence="1 2" key="1">
    <citation type="submission" date="2018-06" db="EMBL/GenBank/DDBJ databases">
        <title>Lujinxingia sediminis gen. nov. sp. nov., a new facultative anaerobic member of the class Deltaproteobacteria, and proposal of Lujinxingaceae fam. nov.</title>
        <authorList>
            <person name="Guo L.-Y."/>
            <person name="Li C.-M."/>
            <person name="Wang S."/>
            <person name="Du Z.-J."/>
        </authorList>
    </citation>
    <scope>NUCLEOTIDE SEQUENCE [LARGE SCALE GENOMIC DNA]</scope>
    <source>
        <strain evidence="1 2">FA350</strain>
    </source>
</reference>
<dbReference type="InterPro" id="IPR020556">
    <property type="entry name" value="Amidase_CS"/>
</dbReference>
<dbReference type="Pfam" id="PF01425">
    <property type="entry name" value="Amidase"/>
    <property type="match status" value="1"/>
</dbReference>
<evidence type="ECO:0000313" key="1">
    <source>
        <dbReference type="EMBL" id="AWV89935.1"/>
    </source>
</evidence>
<evidence type="ECO:0000313" key="2">
    <source>
        <dbReference type="Proteomes" id="UP000249799"/>
    </source>
</evidence>
<dbReference type="InterPro" id="IPR036928">
    <property type="entry name" value="AS_sf"/>
</dbReference>
<dbReference type="EMBL" id="CP030032">
    <property type="protein sequence ID" value="AWV89935.1"/>
    <property type="molecule type" value="Genomic_DNA"/>
</dbReference>
<keyword evidence="2" id="KW-1185">Reference proteome</keyword>
<organism evidence="1 2">
    <name type="scientific">Bradymonas sediminis</name>
    <dbReference type="NCBI Taxonomy" id="1548548"/>
    <lineage>
        <taxon>Bacteria</taxon>
        <taxon>Deltaproteobacteria</taxon>
        <taxon>Bradymonadales</taxon>
        <taxon>Bradymonadaceae</taxon>
        <taxon>Bradymonas</taxon>
    </lineage>
</organism>
<dbReference type="SUPFAM" id="SSF75304">
    <property type="entry name" value="Amidase signature (AS) enzymes"/>
    <property type="match status" value="1"/>
</dbReference>
<proteinExistence type="predicted"/>
<dbReference type="OrthoDB" id="9811471at2"/>
<dbReference type="PANTHER" id="PTHR11895:SF67">
    <property type="entry name" value="AMIDASE DOMAIN-CONTAINING PROTEIN"/>
    <property type="match status" value="1"/>
</dbReference>
<dbReference type="PROSITE" id="PS00571">
    <property type="entry name" value="AMIDASES"/>
    <property type="match status" value="1"/>
</dbReference>
<dbReference type="Proteomes" id="UP000249799">
    <property type="component" value="Chromosome"/>
</dbReference>
<dbReference type="KEGG" id="bsed:DN745_11530"/>
<dbReference type="InterPro" id="IPR023631">
    <property type="entry name" value="Amidase_dom"/>
</dbReference>
<dbReference type="AlphaFoldDB" id="A0A2Z4FM94"/>
<dbReference type="Gene3D" id="3.90.1300.10">
    <property type="entry name" value="Amidase signature (AS) domain"/>
    <property type="match status" value="1"/>
</dbReference>
<protein>
    <submittedName>
        <fullName evidence="1">Amidase</fullName>
    </submittedName>
</protein>
<sequence>MFFADLRMTARDYARAYRDGSRTPEDVAEAALRAVRQAQQRRRPLDAFVTLDEQDVRRQAAASTQRFAENNPLGPLDGVLIAIKDEFDVKGYRTSVGTTFRGKTRASEDAAAVARLREAGAIIFGKTAMHEIGFGGTGINAKHITARNPHDLRRCAGGSSSGSAAVVAAGICPIALGSDAGGSVRIPAAFCGIYGLKPTFGRIPTTGGSMLAWSLDHLGPLGASVDDLALFYDATVGADAGDENTRHAPRPVEVGPLQPPELSTLRFAWSAQMGKDAQAPIPHLFSTAIAQLKEHGAHVEERVVPHIQQAQRVGFVTLASEAAASQRDWLPKYREQYNWDTRLLLAIGARISSQQYLHAQRVRTIVRNEFFKLFEDFDYFITPTTGLVAPEITKASLDTGEVDSRINEYVSRYTFLGNVTGFPSVTIPCGTDADGMPVGLMITAAPWKEKELLNAAAACDQVMPLIDRPKLFFDI</sequence>
<dbReference type="GO" id="GO:0003824">
    <property type="term" value="F:catalytic activity"/>
    <property type="evidence" value="ECO:0007669"/>
    <property type="project" value="InterPro"/>
</dbReference>
<dbReference type="InterPro" id="IPR000120">
    <property type="entry name" value="Amidase"/>
</dbReference>
<dbReference type="PANTHER" id="PTHR11895">
    <property type="entry name" value="TRANSAMIDASE"/>
    <property type="match status" value="1"/>
</dbReference>